<organism evidence="2 3">
    <name type="scientific">Dermatophagoides pteronyssinus</name>
    <name type="common">European house dust mite</name>
    <dbReference type="NCBI Taxonomy" id="6956"/>
    <lineage>
        <taxon>Eukaryota</taxon>
        <taxon>Metazoa</taxon>
        <taxon>Ecdysozoa</taxon>
        <taxon>Arthropoda</taxon>
        <taxon>Chelicerata</taxon>
        <taxon>Arachnida</taxon>
        <taxon>Acari</taxon>
        <taxon>Acariformes</taxon>
        <taxon>Sarcoptiformes</taxon>
        <taxon>Astigmata</taxon>
        <taxon>Psoroptidia</taxon>
        <taxon>Analgoidea</taxon>
        <taxon>Pyroglyphidae</taxon>
        <taxon>Dermatophagoidinae</taxon>
        <taxon>Dermatophagoides</taxon>
    </lineage>
</organism>
<keyword evidence="3" id="KW-1185">Reference proteome</keyword>
<keyword evidence="1" id="KW-1133">Transmembrane helix</keyword>
<sequence>MISESSSIKFLVLRFRRRPAVRLIVPCVIIVVINVPNNGINSVPKPMTMIKESRLKNVKRDKINFHFLKIQLF</sequence>
<name>A0ABQ8J7A7_DERPT</name>
<protein>
    <submittedName>
        <fullName evidence="2">Uncharacterized protein</fullName>
    </submittedName>
</protein>
<accession>A0ABQ8J7A7</accession>
<evidence type="ECO:0000313" key="2">
    <source>
        <dbReference type="EMBL" id="KAH9418427.1"/>
    </source>
</evidence>
<reference evidence="2 3" key="1">
    <citation type="journal article" date="2018" name="J. Allergy Clin. Immunol.">
        <title>High-quality assembly of Dermatophagoides pteronyssinus genome and transcriptome reveals a wide range of novel allergens.</title>
        <authorList>
            <person name="Liu X.Y."/>
            <person name="Yang K.Y."/>
            <person name="Wang M.Q."/>
            <person name="Kwok J.S."/>
            <person name="Zeng X."/>
            <person name="Yang Z."/>
            <person name="Xiao X.J."/>
            <person name="Lau C.P."/>
            <person name="Li Y."/>
            <person name="Huang Z.M."/>
            <person name="Ba J.G."/>
            <person name="Yim A.K."/>
            <person name="Ouyang C.Y."/>
            <person name="Ngai S.M."/>
            <person name="Chan T.F."/>
            <person name="Leung E.L."/>
            <person name="Liu L."/>
            <person name="Liu Z.G."/>
            <person name="Tsui S.K."/>
        </authorList>
    </citation>
    <scope>NUCLEOTIDE SEQUENCE [LARGE SCALE GENOMIC DNA]</scope>
    <source>
        <strain evidence="2">Derp</strain>
    </source>
</reference>
<feature type="transmembrane region" description="Helical" evidence="1">
    <location>
        <begin position="20"/>
        <end position="37"/>
    </location>
</feature>
<proteinExistence type="predicted"/>
<keyword evidence="1" id="KW-0472">Membrane</keyword>
<dbReference type="EMBL" id="NJHN03000063">
    <property type="protein sequence ID" value="KAH9418427.1"/>
    <property type="molecule type" value="Genomic_DNA"/>
</dbReference>
<evidence type="ECO:0000313" key="3">
    <source>
        <dbReference type="Proteomes" id="UP000887458"/>
    </source>
</evidence>
<reference evidence="2 3" key="2">
    <citation type="journal article" date="2022" name="Mol. Biol. Evol.">
        <title>Comparative Genomics Reveals Insights into the Divergent Evolution of Astigmatic Mites and Household Pest Adaptations.</title>
        <authorList>
            <person name="Xiong Q."/>
            <person name="Wan A.T."/>
            <person name="Liu X."/>
            <person name="Fung C.S."/>
            <person name="Xiao X."/>
            <person name="Malainual N."/>
            <person name="Hou J."/>
            <person name="Wang L."/>
            <person name="Wang M."/>
            <person name="Yang K.Y."/>
            <person name="Cui Y."/>
            <person name="Leung E.L."/>
            <person name="Nong W."/>
            <person name="Shin S.K."/>
            <person name="Au S.W."/>
            <person name="Jeong K.Y."/>
            <person name="Chew F.T."/>
            <person name="Hui J.H."/>
            <person name="Leung T.F."/>
            <person name="Tungtrongchitr A."/>
            <person name="Zhong N."/>
            <person name="Liu Z."/>
            <person name="Tsui S.K."/>
        </authorList>
    </citation>
    <scope>NUCLEOTIDE SEQUENCE [LARGE SCALE GENOMIC DNA]</scope>
    <source>
        <strain evidence="2">Derp</strain>
    </source>
</reference>
<keyword evidence="1" id="KW-0812">Transmembrane</keyword>
<dbReference type="Proteomes" id="UP000887458">
    <property type="component" value="Unassembled WGS sequence"/>
</dbReference>
<gene>
    <name evidence="2" type="ORF">DERP_011289</name>
</gene>
<evidence type="ECO:0000256" key="1">
    <source>
        <dbReference type="SAM" id="Phobius"/>
    </source>
</evidence>
<comment type="caution">
    <text evidence="2">The sequence shown here is derived from an EMBL/GenBank/DDBJ whole genome shotgun (WGS) entry which is preliminary data.</text>
</comment>